<dbReference type="OrthoDB" id="422827at2759"/>
<feature type="transmembrane region" description="Helical" evidence="1">
    <location>
        <begin position="12"/>
        <end position="30"/>
    </location>
</feature>
<dbReference type="GeneID" id="9940566"/>
<protein>
    <recommendedName>
        <fullName evidence="2">Sphingomyelin synthase-like domain-containing protein</fullName>
    </recommendedName>
</protein>
<dbReference type="AlphaFoldDB" id="A0A1S0U6Z0"/>
<gene>
    <name evidence="3" type="ORF">LOAG_03180</name>
</gene>
<dbReference type="EMBL" id="JH712120">
    <property type="protein sequence ID" value="EFO25309.1"/>
    <property type="molecule type" value="Genomic_DNA"/>
</dbReference>
<reference evidence="3" key="1">
    <citation type="submission" date="2012-04" db="EMBL/GenBank/DDBJ databases">
        <title>The Genome Sequence of Loa loa.</title>
        <authorList>
            <consortium name="The Broad Institute Genome Sequencing Platform"/>
            <consortium name="Broad Institute Genome Sequencing Center for Infectious Disease"/>
            <person name="Nutman T.B."/>
            <person name="Fink D.L."/>
            <person name="Russ C."/>
            <person name="Young S."/>
            <person name="Zeng Q."/>
            <person name="Gargeya S."/>
            <person name="Alvarado L."/>
            <person name="Berlin A."/>
            <person name="Chapman S.B."/>
            <person name="Chen Z."/>
            <person name="Freedman E."/>
            <person name="Gellesch M."/>
            <person name="Goldberg J."/>
            <person name="Griggs A."/>
            <person name="Gujja S."/>
            <person name="Heilman E.R."/>
            <person name="Heiman D."/>
            <person name="Howarth C."/>
            <person name="Mehta T."/>
            <person name="Neiman D."/>
            <person name="Pearson M."/>
            <person name="Roberts A."/>
            <person name="Saif S."/>
            <person name="Shea T."/>
            <person name="Shenoy N."/>
            <person name="Sisk P."/>
            <person name="Stolte C."/>
            <person name="Sykes S."/>
            <person name="White J."/>
            <person name="Yandava C."/>
            <person name="Haas B."/>
            <person name="Henn M.R."/>
            <person name="Nusbaum C."/>
            <person name="Birren B."/>
        </authorList>
    </citation>
    <scope>NUCLEOTIDE SEQUENCE [LARGE SCALE GENOMIC DNA]</scope>
</reference>
<keyword evidence="1" id="KW-1133">Transmembrane helix</keyword>
<dbReference type="CTD" id="9940566"/>
<proteinExistence type="predicted"/>
<keyword evidence="1" id="KW-0812">Transmembrane</keyword>
<organism evidence="3">
    <name type="scientific">Loa loa</name>
    <name type="common">Eye worm</name>
    <name type="synonym">Filaria loa</name>
    <dbReference type="NCBI Taxonomy" id="7209"/>
    <lineage>
        <taxon>Eukaryota</taxon>
        <taxon>Metazoa</taxon>
        <taxon>Ecdysozoa</taxon>
        <taxon>Nematoda</taxon>
        <taxon>Chromadorea</taxon>
        <taxon>Rhabditida</taxon>
        <taxon>Spirurina</taxon>
        <taxon>Spiruromorpha</taxon>
        <taxon>Filarioidea</taxon>
        <taxon>Onchocercidae</taxon>
        <taxon>Loa</taxon>
    </lineage>
</organism>
<name>A0A1S0U6Z0_LOALO</name>
<sequence>MDDEMLCSDLLFSGHTLAMVVSSLTVAYYLPTHLEHSDIYHVCYHGLAWSVWSLVGLIIPSMSFLRTGSQRQYSVETNDIWRKRGPSQQLRLTLSPQKRKRSSCCLDLICTNH</sequence>
<evidence type="ECO:0000259" key="2">
    <source>
        <dbReference type="Pfam" id="PF14360"/>
    </source>
</evidence>
<feature type="transmembrane region" description="Helical" evidence="1">
    <location>
        <begin position="42"/>
        <end position="65"/>
    </location>
</feature>
<accession>A0A1S0U6Z0</accession>
<feature type="domain" description="Sphingomyelin synthase-like" evidence="2">
    <location>
        <begin position="7"/>
        <end position="51"/>
    </location>
</feature>
<dbReference type="KEGG" id="loa:LOAG_03180"/>
<dbReference type="RefSeq" id="XP_003138765.1">
    <property type="nucleotide sequence ID" value="XM_003138717.1"/>
</dbReference>
<evidence type="ECO:0000256" key="1">
    <source>
        <dbReference type="SAM" id="Phobius"/>
    </source>
</evidence>
<evidence type="ECO:0000313" key="3">
    <source>
        <dbReference type="EMBL" id="EFO25309.1"/>
    </source>
</evidence>
<dbReference type="Pfam" id="PF14360">
    <property type="entry name" value="PAP2_C"/>
    <property type="match status" value="1"/>
</dbReference>
<dbReference type="InterPro" id="IPR025749">
    <property type="entry name" value="Sphingomyelin_synth-like_dom"/>
</dbReference>
<keyword evidence="1" id="KW-0472">Membrane</keyword>
<dbReference type="InParanoid" id="A0A1S0U6Z0"/>